<keyword evidence="3" id="KW-1185">Reference proteome</keyword>
<accession>A0A2J6T2U7</accession>
<dbReference type="OrthoDB" id="5347061at2759"/>
<dbReference type="GeneID" id="36581108"/>
<reference evidence="2 3" key="1">
    <citation type="submission" date="2016-04" db="EMBL/GenBank/DDBJ databases">
        <title>A degradative enzymes factory behind the ericoid mycorrhizal symbiosis.</title>
        <authorList>
            <consortium name="DOE Joint Genome Institute"/>
            <person name="Martino E."/>
            <person name="Morin E."/>
            <person name="Grelet G."/>
            <person name="Kuo A."/>
            <person name="Kohler A."/>
            <person name="Daghino S."/>
            <person name="Barry K."/>
            <person name="Choi C."/>
            <person name="Cichocki N."/>
            <person name="Clum A."/>
            <person name="Copeland A."/>
            <person name="Hainaut M."/>
            <person name="Haridas S."/>
            <person name="Labutti K."/>
            <person name="Lindquist E."/>
            <person name="Lipzen A."/>
            <person name="Khouja H.-R."/>
            <person name="Murat C."/>
            <person name="Ohm R."/>
            <person name="Olson A."/>
            <person name="Spatafora J."/>
            <person name="Veneault-Fourrey C."/>
            <person name="Henrissat B."/>
            <person name="Grigoriev I."/>
            <person name="Martin F."/>
            <person name="Perotto S."/>
        </authorList>
    </citation>
    <scope>NUCLEOTIDE SEQUENCE [LARGE SCALE GENOMIC DNA]</scope>
    <source>
        <strain evidence="2 3">E</strain>
    </source>
</reference>
<dbReference type="Pfam" id="PF06985">
    <property type="entry name" value="HET"/>
    <property type="match status" value="1"/>
</dbReference>
<protein>
    <recommendedName>
        <fullName evidence="1">Heterokaryon incompatibility domain-containing protein</fullName>
    </recommendedName>
</protein>
<evidence type="ECO:0000259" key="1">
    <source>
        <dbReference type="Pfam" id="PF06985"/>
    </source>
</evidence>
<gene>
    <name evidence="2" type="ORF">K444DRAFT_482442</name>
</gene>
<dbReference type="PANTHER" id="PTHR33112:SF16">
    <property type="entry name" value="HETEROKARYON INCOMPATIBILITY DOMAIN-CONTAINING PROTEIN"/>
    <property type="match status" value="1"/>
</dbReference>
<feature type="non-terminal residue" evidence="2">
    <location>
        <position position="1"/>
    </location>
</feature>
<dbReference type="EMBL" id="KZ613847">
    <property type="protein sequence ID" value="PMD57348.1"/>
    <property type="molecule type" value="Genomic_DNA"/>
</dbReference>
<feature type="domain" description="Heterokaryon incompatibility" evidence="1">
    <location>
        <begin position="15"/>
        <end position="77"/>
    </location>
</feature>
<dbReference type="InterPro" id="IPR010730">
    <property type="entry name" value="HET"/>
</dbReference>
<sequence length="80" mass="9033">PRLHEAGSEIFECSALSHCWGTSPIVTTATAKLSDRRTAIPWDILSNTFNKAIIVTHELRMRYIWVGSLCILQDDIMDSE</sequence>
<dbReference type="Proteomes" id="UP000235371">
    <property type="component" value="Unassembled WGS sequence"/>
</dbReference>
<proteinExistence type="predicted"/>
<dbReference type="PANTHER" id="PTHR33112">
    <property type="entry name" value="DOMAIN PROTEIN, PUTATIVE-RELATED"/>
    <property type="match status" value="1"/>
</dbReference>
<dbReference type="InParanoid" id="A0A2J6T2U7"/>
<dbReference type="AlphaFoldDB" id="A0A2J6T2U7"/>
<name>A0A2J6T2U7_9HELO</name>
<dbReference type="RefSeq" id="XP_024734252.1">
    <property type="nucleotide sequence ID" value="XM_024873028.1"/>
</dbReference>
<organism evidence="2 3">
    <name type="scientific">Hyaloscypha bicolor E</name>
    <dbReference type="NCBI Taxonomy" id="1095630"/>
    <lineage>
        <taxon>Eukaryota</taxon>
        <taxon>Fungi</taxon>
        <taxon>Dikarya</taxon>
        <taxon>Ascomycota</taxon>
        <taxon>Pezizomycotina</taxon>
        <taxon>Leotiomycetes</taxon>
        <taxon>Helotiales</taxon>
        <taxon>Hyaloscyphaceae</taxon>
        <taxon>Hyaloscypha</taxon>
        <taxon>Hyaloscypha bicolor</taxon>
    </lineage>
</organism>
<evidence type="ECO:0000313" key="3">
    <source>
        <dbReference type="Proteomes" id="UP000235371"/>
    </source>
</evidence>
<evidence type="ECO:0000313" key="2">
    <source>
        <dbReference type="EMBL" id="PMD57348.1"/>
    </source>
</evidence>
<dbReference type="STRING" id="1095630.A0A2J6T2U7"/>
<feature type="non-terminal residue" evidence="2">
    <location>
        <position position="80"/>
    </location>
</feature>